<dbReference type="Proteomes" id="UP000253940">
    <property type="component" value="Chromosome"/>
</dbReference>
<organism evidence="5 6">
    <name type="scientific">Aquirhabdus parva</name>
    <dbReference type="NCBI Taxonomy" id="2283318"/>
    <lineage>
        <taxon>Bacteria</taxon>
        <taxon>Pseudomonadati</taxon>
        <taxon>Pseudomonadota</taxon>
        <taxon>Gammaproteobacteria</taxon>
        <taxon>Moraxellales</taxon>
        <taxon>Moraxellaceae</taxon>
        <taxon>Aquirhabdus</taxon>
    </lineage>
</organism>
<dbReference type="GO" id="GO:0019878">
    <property type="term" value="P:lysine biosynthetic process via aminoadipic acid"/>
    <property type="evidence" value="ECO:0007669"/>
    <property type="project" value="TreeGrafter"/>
</dbReference>
<dbReference type="EMBL" id="CP031222">
    <property type="protein sequence ID" value="AXI01761.1"/>
    <property type="molecule type" value="Genomic_DNA"/>
</dbReference>
<dbReference type="PANTHER" id="PTHR12215:SF15">
    <property type="entry name" value="4'-PHOSPHOPANTETHEINYL TRANSFERASE SUPERFAMILY-RELATED"/>
    <property type="match status" value="1"/>
</dbReference>
<dbReference type="KEGG" id="mbah:HYN46_02015"/>
<protein>
    <submittedName>
        <fullName evidence="5">Uncharacterized protein</fullName>
    </submittedName>
</protein>
<evidence type="ECO:0000259" key="3">
    <source>
        <dbReference type="Pfam" id="PF01648"/>
    </source>
</evidence>
<dbReference type="GO" id="GO:0005829">
    <property type="term" value="C:cytosol"/>
    <property type="evidence" value="ECO:0007669"/>
    <property type="project" value="TreeGrafter"/>
</dbReference>
<name>A0A345P3A2_9GAMM</name>
<dbReference type="InterPro" id="IPR008278">
    <property type="entry name" value="4-PPantetheinyl_Trfase_dom"/>
</dbReference>
<dbReference type="Pfam" id="PF01648">
    <property type="entry name" value="ACPS"/>
    <property type="match status" value="1"/>
</dbReference>
<evidence type="ECO:0000256" key="1">
    <source>
        <dbReference type="ARBA" id="ARBA00010990"/>
    </source>
</evidence>
<accession>A0A345P3A2</accession>
<dbReference type="Pfam" id="PF22624">
    <property type="entry name" value="AASDHPPT_N"/>
    <property type="match status" value="1"/>
</dbReference>
<gene>
    <name evidence="5" type="ORF">HYN46_02015</name>
</gene>
<feature type="domain" description="4'-phosphopantetheinyl transferase" evidence="3">
    <location>
        <begin position="109"/>
        <end position="185"/>
    </location>
</feature>
<dbReference type="InterPro" id="IPR055066">
    <property type="entry name" value="AASDHPPT_N"/>
</dbReference>
<proteinExistence type="inferred from homology"/>
<comment type="similarity">
    <text evidence="1">Belongs to the P-Pant transferase superfamily. Gsp/Sfp/HetI/AcpT family.</text>
</comment>
<sequence length="223" mass="25582">MPVSDSTVIHIEIRHFSQVNMEEESRLLSLLTTQDQIGVARHADRRQRQLLARVWRREILAQALGIHPEQLTFDQTVNGKPYLNDHAISFNISHSHDAFVLVWCRGHLSVGVDIEDKNRDFPAESLAKRYFHPTEYDAWKNPDSSPPSSHNQWLTTWTRKEAILKAHGMGIRIDLNSFNTQNADELIEHALLGAWQYRSFNLDKQVVSVAWQGLAQLASPNTQ</sequence>
<dbReference type="GO" id="GO:0008897">
    <property type="term" value="F:holo-[acyl-carrier-protein] synthase activity"/>
    <property type="evidence" value="ECO:0007669"/>
    <property type="project" value="InterPro"/>
</dbReference>
<dbReference type="InterPro" id="IPR037143">
    <property type="entry name" value="4-PPantetheinyl_Trfase_dom_sf"/>
</dbReference>
<dbReference type="Gene3D" id="3.90.470.20">
    <property type="entry name" value="4'-phosphopantetheinyl transferase domain"/>
    <property type="match status" value="2"/>
</dbReference>
<reference evidence="5 6" key="1">
    <citation type="submission" date="2018-07" db="EMBL/GenBank/DDBJ databases">
        <title>Genome sequencing of Moraxellaceae gen. HYN0046.</title>
        <authorList>
            <person name="Kim M."/>
            <person name="Yi H."/>
        </authorList>
    </citation>
    <scope>NUCLEOTIDE SEQUENCE [LARGE SCALE GENOMIC DNA]</scope>
    <source>
        <strain evidence="5 6">HYN0046</strain>
    </source>
</reference>
<dbReference type="PANTHER" id="PTHR12215">
    <property type="entry name" value="PHOSPHOPANTETHEINE TRANSFERASE"/>
    <property type="match status" value="1"/>
</dbReference>
<keyword evidence="2" id="KW-0808">Transferase</keyword>
<dbReference type="InterPro" id="IPR050559">
    <property type="entry name" value="P-Pant_transferase_sf"/>
</dbReference>
<evidence type="ECO:0000313" key="6">
    <source>
        <dbReference type="Proteomes" id="UP000253940"/>
    </source>
</evidence>
<feature type="domain" description="4'-phosphopantetheinyl transferase N-terminal" evidence="4">
    <location>
        <begin position="26"/>
        <end position="101"/>
    </location>
</feature>
<dbReference type="SUPFAM" id="SSF56214">
    <property type="entry name" value="4'-phosphopantetheinyl transferase"/>
    <property type="match status" value="2"/>
</dbReference>
<evidence type="ECO:0000259" key="4">
    <source>
        <dbReference type="Pfam" id="PF22624"/>
    </source>
</evidence>
<dbReference type="GO" id="GO:0000287">
    <property type="term" value="F:magnesium ion binding"/>
    <property type="evidence" value="ECO:0007669"/>
    <property type="project" value="InterPro"/>
</dbReference>
<evidence type="ECO:0000256" key="2">
    <source>
        <dbReference type="ARBA" id="ARBA00022679"/>
    </source>
</evidence>
<evidence type="ECO:0000313" key="5">
    <source>
        <dbReference type="EMBL" id="AXI01761.1"/>
    </source>
</evidence>
<keyword evidence="6" id="KW-1185">Reference proteome</keyword>
<dbReference type="OrthoDB" id="9808281at2"/>
<dbReference type="RefSeq" id="WP_114897871.1">
    <property type="nucleotide sequence ID" value="NZ_CP031222.1"/>
</dbReference>
<dbReference type="AlphaFoldDB" id="A0A345P3A2"/>